<dbReference type="GO" id="GO:0006352">
    <property type="term" value="P:DNA-templated transcription initiation"/>
    <property type="evidence" value="ECO:0007669"/>
    <property type="project" value="InterPro"/>
</dbReference>
<protein>
    <submittedName>
        <fullName evidence="6">RNA polymerase sigma factor (Sigma-70 family)</fullName>
    </submittedName>
</protein>
<evidence type="ECO:0000313" key="6">
    <source>
        <dbReference type="EMBL" id="MBA2882744.1"/>
    </source>
</evidence>
<dbReference type="PANTHER" id="PTHR43133:SF8">
    <property type="entry name" value="RNA POLYMERASE SIGMA FACTOR HI_1459-RELATED"/>
    <property type="match status" value="1"/>
</dbReference>
<dbReference type="AlphaFoldDB" id="A0A7W0CBQ4"/>
<reference evidence="6 7" key="1">
    <citation type="submission" date="2020-07" db="EMBL/GenBank/DDBJ databases">
        <title>Genomic Encyclopedia of Type Strains, Phase IV (KMG-IV): sequencing the most valuable type-strain genomes for metagenomic binning, comparative biology and taxonomic classification.</title>
        <authorList>
            <person name="Goeker M."/>
        </authorList>
    </citation>
    <scope>NUCLEOTIDE SEQUENCE [LARGE SCALE GENOMIC DNA]</scope>
    <source>
        <strain evidence="6 7">DSM 17721</strain>
    </source>
</reference>
<keyword evidence="7" id="KW-1185">Reference proteome</keyword>
<dbReference type="Proteomes" id="UP000525298">
    <property type="component" value="Unassembled WGS sequence"/>
</dbReference>
<dbReference type="Pfam" id="PF04542">
    <property type="entry name" value="Sigma70_r2"/>
    <property type="match status" value="1"/>
</dbReference>
<feature type="domain" description="RNA polymerase sigma-70 region 2" evidence="5">
    <location>
        <begin position="33"/>
        <end position="98"/>
    </location>
</feature>
<sequence length="290" mass="34109">MEQIFTEKREVRETDLQLVEDSMQGSRSALEKLVLRHQAWIYNIAFKMVMDHDDASDITQEILIKTIRALPSYDPDKAAFRTWIYRITVNHVLSMKKKKFEHRISDIETYVSLIEKLPEDRYCSHPEKQLLEEEIKIGCMTGMIMCLSRKERMVFILGGIFGIPDTEGSQIMEVSKVNFRKILSRARKKISPHVNGFCGQIDPKNPCRCANKVTAFLSLGMADPEKLRFHHPAKPPIKDVATKKYKQFRKLYYEPFLDLYQQQPFYDPPDTTRWLRDILQQKAFREIFNL</sequence>
<gene>
    <name evidence="6" type="ORF">HNR65_003099</name>
</gene>
<dbReference type="InterPro" id="IPR013325">
    <property type="entry name" value="RNA_pol_sigma_r2"/>
</dbReference>
<dbReference type="EMBL" id="JACDUS010000012">
    <property type="protein sequence ID" value="MBA2882744.1"/>
    <property type="molecule type" value="Genomic_DNA"/>
</dbReference>
<evidence type="ECO:0000256" key="4">
    <source>
        <dbReference type="ARBA" id="ARBA00023163"/>
    </source>
</evidence>
<dbReference type="NCBIfam" id="TIGR02937">
    <property type="entry name" value="sigma70-ECF"/>
    <property type="match status" value="1"/>
</dbReference>
<dbReference type="Gene3D" id="1.10.1740.10">
    <property type="match status" value="1"/>
</dbReference>
<keyword evidence="1" id="KW-0805">Transcription regulation</keyword>
<proteinExistence type="predicted"/>
<dbReference type="PANTHER" id="PTHR43133">
    <property type="entry name" value="RNA POLYMERASE ECF-TYPE SIGMA FACTO"/>
    <property type="match status" value="1"/>
</dbReference>
<comment type="caution">
    <text evidence="6">The sequence shown here is derived from an EMBL/GenBank/DDBJ whole genome shotgun (WGS) entry which is preliminary data.</text>
</comment>
<accession>A0A7W0CBQ4</accession>
<evidence type="ECO:0000259" key="5">
    <source>
        <dbReference type="Pfam" id="PF04542"/>
    </source>
</evidence>
<name>A0A7W0CBQ4_9BACT</name>
<keyword evidence="3" id="KW-0238">DNA-binding</keyword>
<evidence type="ECO:0000256" key="1">
    <source>
        <dbReference type="ARBA" id="ARBA00023015"/>
    </source>
</evidence>
<dbReference type="InterPro" id="IPR039425">
    <property type="entry name" value="RNA_pol_sigma-70-like"/>
</dbReference>
<dbReference type="RefSeq" id="WP_181552367.1">
    <property type="nucleotide sequence ID" value="NZ_JACDUS010000012.1"/>
</dbReference>
<organism evidence="6 7">
    <name type="scientific">Desulfosalsimonas propionicica</name>
    <dbReference type="NCBI Taxonomy" id="332175"/>
    <lineage>
        <taxon>Bacteria</taxon>
        <taxon>Pseudomonadati</taxon>
        <taxon>Thermodesulfobacteriota</taxon>
        <taxon>Desulfobacteria</taxon>
        <taxon>Desulfobacterales</taxon>
        <taxon>Desulfosalsimonadaceae</taxon>
        <taxon>Desulfosalsimonas</taxon>
    </lineage>
</organism>
<dbReference type="SUPFAM" id="SSF88946">
    <property type="entry name" value="Sigma2 domain of RNA polymerase sigma factors"/>
    <property type="match status" value="1"/>
</dbReference>
<keyword evidence="4" id="KW-0804">Transcription</keyword>
<dbReference type="GO" id="GO:0016987">
    <property type="term" value="F:sigma factor activity"/>
    <property type="evidence" value="ECO:0007669"/>
    <property type="project" value="UniProtKB-KW"/>
</dbReference>
<evidence type="ECO:0000256" key="3">
    <source>
        <dbReference type="ARBA" id="ARBA00023125"/>
    </source>
</evidence>
<evidence type="ECO:0000313" key="7">
    <source>
        <dbReference type="Proteomes" id="UP000525298"/>
    </source>
</evidence>
<dbReference type="InterPro" id="IPR014284">
    <property type="entry name" value="RNA_pol_sigma-70_dom"/>
</dbReference>
<dbReference type="GO" id="GO:0003677">
    <property type="term" value="F:DNA binding"/>
    <property type="evidence" value="ECO:0007669"/>
    <property type="project" value="UniProtKB-KW"/>
</dbReference>
<keyword evidence="2" id="KW-0731">Sigma factor</keyword>
<evidence type="ECO:0000256" key="2">
    <source>
        <dbReference type="ARBA" id="ARBA00023082"/>
    </source>
</evidence>
<dbReference type="InterPro" id="IPR007627">
    <property type="entry name" value="RNA_pol_sigma70_r2"/>
</dbReference>